<name>A0ABW2F9Y2_9BACL</name>
<proteinExistence type="inferred from homology"/>
<dbReference type="InterPro" id="IPR006680">
    <property type="entry name" value="Amidohydro-rel"/>
</dbReference>
<evidence type="ECO:0000313" key="3">
    <source>
        <dbReference type="EMBL" id="MFC7148332.1"/>
    </source>
</evidence>
<keyword evidence="4" id="KW-1185">Reference proteome</keyword>
<dbReference type="EMBL" id="JBHTAI010000004">
    <property type="protein sequence ID" value="MFC7148332.1"/>
    <property type="molecule type" value="Genomic_DNA"/>
</dbReference>
<evidence type="ECO:0000313" key="4">
    <source>
        <dbReference type="Proteomes" id="UP001596378"/>
    </source>
</evidence>
<evidence type="ECO:0000256" key="1">
    <source>
        <dbReference type="ARBA" id="ARBA00038310"/>
    </source>
</evidence>
<dbReference type="InterPro" id="IPR032466">
    <property type="entry name" value="Metal_Hydrolase"/>
</dbReference>
<protein>
    <submittedName>
        <fullName evidence="3">Amidohydrolase family protein</fullName>
    </submittedName>
</protein>
<evidence type="ECO:0000259" key="2">
    <source>
        <dbReference type="Pfam" id="PF04909"/>
    </source>
</evidence>
<dbReference type="Pfam" id="PF04909">
    <property type="entry name" value="Amidohydro_2"/>
    <property type="match status" value="1"/>
</dbReference>
<feature type="domain" description="Amidohydrolase-related" evidence="2">
    <location>
        <begin position="4"/>
        <end position="273"/>
    </location>
</feature>
<accession>A0ABW2F9Y2</accession>
<comment type="caution">
    <text evidence="3">The sequence shown here is derived from an EMBL/GenBank/DDBJ whole genome shotgun (WGS) entry which is preliminary data.</text>
</comment>
<dbReference type="SUPFAM" id="SSF51556">
    <property type="entry name" value="Metallo-dependent hydrolases"/>
    <property type="match status" value="1"/>
</dbReference>
<organism evidence="3 4">
    <name type="scientific">Cohnella cellulosilytica</name>
    <dbReference type="NCBI Taxonomy" id="986710"/>
    <lineage>
        <taxon>Bacteria</taxon>
        <taxon>Bacillati</taxon>
        <taxon>Bacillota</taxon>
        <taxon>Bacilli</taxon>
        <taxon>Bacillales</taxon>
        <taxon>Paenibacillaceae</taxon>
        <taxon>Cohnella</taxon>
    </lineage>
</organism>
<gene>
    <name evidence="3" type="ORF">ACFQMJ_07280</name>
</gene>
<dbReference type="RefSeq" id="WP_378045392.1">
    <property type="nucleotide sequence ID" value="NZ_JBHMDN010000007.1"/>
</dbReference>
<dbReference type="PANTHER" id="PTHR43569">
    <property type="entry name" value="AMIDOHYDROLASE"/>
    <property type="match status" value="1"/>
</dbReference>
<reference evidence="4" key="1">
    <citation type="journal article" date="2019" name="Int. J. Syst. Evol. Microbiol.">
        <title>The Global Catalogue of Microorganisms (GCM) 10K type strain sequencing project: providing services to taxonomists for standard genome sequencing and annotation.</title>
        <authorList>
            <consortium name="The Broad Institute Genomics Platform"/>
            <consortium name="The Broad Institute Genome Sequencing Center for Infectious Disease"/>
            <person name="Wu L."/>
            <person name="Ma J."/>
        </authorList>
    </citation>
    <scope>NUCLEOTIDE SEQUENCE [LARGE SCALE GENOMIC DNA]</scope>
    <source>
        <strain evidence="4">KCTC 12907</strain>
    </source>
</reference>
<comment type="similarity">
    <text evidence="1">Belongs to the metallo-dependent hydrolases superfamily.</text>
</comment>
<dbReference type="Gene3D" id="3.20.20.140">
    <property type="entry name" value="Metal-dependent hydrolases"/>
    <property type="match status" value="1"/>
</dbReference>
<dbReference type="InterPro" id="IPR052350">
    <property type="entry name" value="Metallo-dep_Lactonases"/>
</dbReference>
<sequence>MRFDAHQHFWNPERLHYPILSPEAFGELYRTIEPPELQPLLREAGIDGTVVVQAKDGLDETEYLLELAERYPWIAGVVGWVDLASPERAASQLAAFGRHPKFKGVRHLIMVEPNPDWLVRPDVVEGLRVLAASGFPFDAGAEFPKHLRHVETIARAVPDLKIVVDHLGRPPVGTPDMAAWEAELARAAAYPNVYCKLSGLSVADPASPAEAAVRTALRLFGARRLMLGSDWPISNPGLPYGEALDRLVRAAGDLSSEELDALLGGTAKAFYRL</sequence>
<dbReference type="PANTHER" id="PTHR43569:SF2">
    <property type="entry name" value="AMIDOHYDROLASE-RELATED DOMAIN-CONTAINING PROTEIN"/>
    <property type="match status" value="1"/>
</dbReference>
<dbReference type="Proteomes" id="UP001596378">
    <property type="component" value="Unassembled WGS sequence"/>
</dbReference>